<dbReference type="GeneID" id="25986421"/>
<dbReference type="InterPro" id="IPR050228">
    <property type="entry name" value="Carboxylesterase_BioH"/>
</dbReference>
<organism evidence="3 4">
    <name type="scientific">Trichosporon asahii var. asahii (strain ATCC 90039 / CBS 2479 / JCM 2466 / KCTC 7840 / NBRC 103889/ NCYC 2677 / UAMH 7654)</name>
    <name type="common">Yeast</name>
    <dbReference type="NCBI Taxonomy" id="1186058"/>
    <lineage>
        <taxon>Eukaryota</taxon>
        <taxon>Fungi</taxon>
        <taxon>Dikarya</taxon>
        <taxon>Basidiomycota</taxon>
        <taxon>Agaricomycotina</taxon>
        <taxon>Tremellomycetes</taxon>
        <taxon>Trichosporonales</taxon>
        <taxon>Trichosporonaceae</taxon>
        <taxon>Trichosporon</taxon>
    </lineage>
</organism>
<dbReference type="VEuPathDB" id="FungiDB:A1Q1_02908"/>
<comment type="caution">
    <text evidence="3">The sequence shown here is derived from an EMBL/GenBank/DDBJ whole genome shotgun (WGS) entry which is preliminary data.</text>
</comment>
<evidence type="ECO:0000259" key="2">
    <source>
        <dbReference type="Pfam" id="PF12697"/>
    </source>
</evidence>
<dbReference type="Pfam" id="PF12697">
    <property type="entry name" value="Abhydrolase_6"/>
    <property type="match status" value="1"/>
</dbReference>
<feature type="domain" description="AB hydrolase-1" evidence="2">
    <location>
        <begin position="121"/>
        <end position="362"/>
    </location>
</feature>
<protein>
    <recommendedName>
        <fullName evidence="2">AB hydrolase-1 domain-containing protein</fullName>
    </recommendedName>
</protein>
<feature type="region of interest" description="Disordered" evidence="1">
    <location>
        <begin position="30"/>
        <end position="72"/>
    </location>
</feature>
<dbReference type="InterPro" id="IPR029058">
    <property type="entry name" value="AB_hydrolase_fold"/>
</dbReference>
<dbReference type="OrthoDB" id="408373at2759"/>
<evidence type="ECO:0000313" key="4">
    <source>
        <dbReference type="Proteomes" id="UP000002748"/>
    </source>
</evidence>
<evidence type="ECO:0000313" key="3">
    <source>
        <dbReference type="EMBL" id="EJT48098.1"/>
    </source>
</evidence>
<dbReference type="HOGENOM" id="CLU_076356_0_0_1"/>
<dbReference type="RefSeq" id="XP_014179612.1">
    <property type="nucleotide sequence ID" value="XM_014324137.1"/>
</dbReference>
<evidence type="ECO:0000256" key="1">
    <source>
        <dbReference type="SAM" id="MobiDB-lite"/>
    </source>
</evidence>
<dbReference type="Gene3D" id="3.40.50.1820">
    <property type="entry name" value="alpha/beta hydrolase"/>
    <property type="match status" value="1"/>
</dbReference>
<proteinExistence type="predicted"/>
<sequence>MNDVPPPPRPPKNMRLRNLVPFIAGASAATGAPVDKLGDSTLAEPTPPFDPPTAPLSPAPKLSPSNPPGYQDQKAWKVIQSHLPLSYQLNASTLPSEEWWDWSGHKIHLDRYPNPSAPVKVFLFHGVGTNGRQMSTILGHPLSAHAETVATDMPLYGVTRVAPGHIVSYDDWVAAGAAFVDYELARDTRPIVLYGLSAGGMLAYHVAAANPKVKGIVGMTFLDQRIREVRDGTALLPAVAQLGYPIAGAASSAGLAGLRIPMAAVSKMWALVNDKPTLKDFFRDTTSAGNSVPLKFLASYARYAPKIEPEDFTVCPILLTQPEKDRWTPLEYSELFLDKIDKVRVEKKTLPGAGHYPIEEEGLRALNRYVQEFVLQVAKEAGTIA</sequence>
<feature type="compositionally biased region" description="Pro residues" evidence="1">
    <location>
        <begin position="45"/>
        <end position="58"/>
    </location>
</feature>
<dbReference type="PANTHER" id="PTHR43194">
    <property type="entry name" value="HYDROLASE ALPHA/BETA FOLD FAMILY"/>
    <property type="match status" value="1"/>
</dbReference>
<reference evidence="3 4" key="1">
    <citation type="journal article" date="2012" name="Eukaryot. Cell">
        <title>Draft genome sequence of CBS 2479, the standard type strain of Trichosporon asahii.</title>
        <authorList>
            <person name="Yang R.Y."/>
            <person name="Li H.T."/>
            <person name="Zhu H."/>
            <person name="Zhou G.P."/>
            <person name="Wang M."/>
            <person name="Wang L."/>
        </authorList>
    </citation>
    <scope>NUCLEOTIDE SEQUENCE [LARGE SCALE GENOMIC DNA]</scope>
    <source>
        <strain evidence="4">ATCC 90039 / CBS 2479 / JCM 2466 / KCTC 7840 / NCYC 2677 / UAMH 7654</strain>
    </source>
</reference>
<dbReference type="PANTHER" id="PTHR43194:SF2">
    <property type="entry name" value="PEROXISOMAL MEMBRANE PROTEIN LPX1"/>
    <property type="match status" value="1"/>
</dbReference>
<dbReference type="AlphaFoldDB" id="J5QMD8"/>
<gene>
    <name evidence="3" type="ORF">A1Q1_02908</name>
</gene>
<dbReference type="InterPro" id="IPR000073">
    <property type="entry name" value="AB_hydrolase_1"/>
</dbReference>
<dbReference type="SUPFAM" id="SSF53474">
    <property type="entry name" value="alpha/beta-Hydrolases"/>
    <property type="match status" value="1"/>
</dbReference>
<dbReference type="KEGG" id="tasa:A1Q1_02908"/>
<dbReference type="Proteomes" id="UP000002748">
    <property type="component" value="Unassembled WGS sequence"/>
</dbReference>
<name>J5QMD8_TRIAS</name>
<accession>J5QMD8</accession>
<dbReference type="EMBL" id="ALBS01000212">
    <property type="protein sequence ID" value="EJT48098.1"/>
    <property type="molecule type" value="Genomic_DNA"/>
</dbReference>